<evidence type="ECO:0000256" key="1">
    <source>
        <dbReference type="ARBA" id="ARBA00022723"/>
    </source>
</evidence>
<gene>
    <name evidence="3" type="ORF">COU14_03460</name>
</gene>
<dbReference type="Proteomes" id="UP000229612">
    <property type="component" value="Unassembled WGS sequence"/>
</dbReference>
<dbReference type="PANTHER" id="PTHR43084:SF1">
    <property type="entry name" value="PERSULFIDE DIOXYGENASE ETHE1, MITOCHONDRIAL"/>
    <property type="match status" value="1"/>
</dbReference>
<dbReference type="GO" id="GO:0016787">
    <property type="term" value="F:hydrolase activity"/>
    <property type="evidence" value="ECO:0007669"/>
    <property type="project" value="UniProtKB-KW"/>
</dbReference>
<sequence length="287" mass="32130">MKSNLVIHPIFDHDSHTITYVVSDPATKKSAVIDSVLDYNHKNVESDTKLADEVIAYIKEQGLTNEWILETHMHADHISASSYLKEKIGGKKAIGNQITKVQTYLKEVFDLNDNFKTDGSQFDHLFADGEEFKVGSLTAKAIHTPGHTPADMAYVIDGTLFTGDTLLAPDMGTARCDFPGGNAETMYDSVRKILETLPADTTMYICHDYPEGKNRELLYNTTVGEQKQNNIHVRDGISKEEFVRLRRERDETLDLPTYIFPSVQINGNAGSIVPGEFIKLSYNNKVL</sequence>
<keyword evidence="1" id="KW-0479">Metal-binding</keyword>
<dbReference type="GO" id="GO:0070813">
    <property type="term" value="P:hydrogen sulfide metabolic process"/>
    <property type="evidence" value="ECO:0007669"/>
    <property type="project" value="TreeGrafter"/>
</dbReference>
<proteinExistence type="predicted"/>
<evidence type="ECO:0000313" key="3">
    <source>
        <dbReference type="EMBL" id="PIR85611.1"/>
    </source>
</evidence>
<reference evidence="4" key="1">
    <citation type="submission" date="2017-09" db="EMBL/GenBank/DDBJ databases">
        <title>Depth-based differentiation of microbial function through sediment-hosted aquifers and enrichment of novel symbionts in the deep terrestrial subsurface.</title>
        <authorList>
            <person name="Probst A.J."/>
            <person name="Ladd B."/>
            <person name="Jarett J.K."/>
            <person name="Geller-Mcgrath D.E."/>
            <person name="Sieber C.M.K."/>
            <person name="Emerson J.B."/>
            <person name="Anantharaman K."/>
            <person name="Thomas B.C."/>
            <person name="Malmstrom R."/>
            <person name="Stieglmeier M."/>
            <person name="Klingl A."/>
            <person name="Woyke T."/>
            <person name="Ryan C.M."/>
            <person name="Banfield J.F."/>
        </authorList>
    </citation>
    <scope>NUCLEOTIDE SEQUENCE [LARGE SCALE GENOMIC DNA]</scope>
</reference>
<dbReference type="SUPFAM" id="SSF56281">
    <property type="entry name" value="Metallo-hydrolase/oxidoreductase"/>
    <property type="match status" value="1"/>
</dbReference>
<dbReference type="GO" id="GO:0046872">
    <property type="term" value="F:metal ion binding"/>
    <property type="evidence" value="ECO:0007669"/>
    <property type="project" value="UniProtKB-KW"/>
</dbReference>
<dbReference type="Gene3D" id="3.60.15.10">
    <property type="entry name" value="Ribonuclease Z/Hydroxyacylglutathione hydrolase-like"/>
    <property type="match status" value="1"/>
</dbReference>
<dbReference type="EMBL" id="PFBG01000038">
    <property type="protein sequence ID" value="PIR85611.1"/>
    <property type="molecule type" value="Genomic_DNA"/>
</dbReference>
<protein>
    <submittedName>
        <fullName evidence="3">MBL fold metallo-hydrolase</fullName>
    </submittedName>
</protein>
<dbReference type="CDD" id="cd07724">
    <property type="entry name" value="POD-like_MBL-fold"/>
    <property type="match status" value="1"/>
</dbReference>
<dbReference type="InterPro" id="IPR051682">
    <property type="entry name" value="Mito_Persulfide_Diox"/>
</dbReference>
<organism evidence="3 4">
    <name type="scientific">Candidatus Kaiserbacteria bacterium CG10_big_fil_rev_8_21_14_0_10_44_10</name>
    <dbReference type="NCBI Taxonomy" id="1974606"/>
    <lineage>
        <taxon>Bacteria</taxon>
        <taxon>Candidatus Kaiseribacteriota</taxon>
    </lineage>
</organism>
<dbReference type="InterPro" id="IPR044528">
    <property type="entry name" value="POD-like_MBL-fold"/>
</dbReference>
<dbReference type="Pfam" id="PF00753">
    <property type="entry name" value="Lactamase_B"/>
    <property type="match status" value="1"/>
</dbReference>
<dbReference type="PANTHER" id="PTHR43084">
    <property type="entry name" value="PERSULFIDE DIOXYGENASE ETHE1"/>
    <property type="match status" value="1"/>
</dbReference>
<evidence type="ECO:0000313" key="4">
    <source>
        <dbReference type="Proteomes" id="UP000229612"/>
    </source>
</evidence>
<keyword evidence="3" id="KW-0378">Hydrolase</keyword>
<dbReference type="GO" id="GO:0050313">
    <property type="term" value="F:sulfur dioxygenase activity"/>
    <property type="evidence" value="ECO:0007669"/>
    <property type="project" value="InterPro"/>
</dbReference>
<feature type="domain" description="Metallo-beta-lactamase" evidence="2">
    <location>
        <begin position="16"/>
        <end position="207"/>
    </location>
</feature>
<dbReference type="GO" id="GO:0006749">
    <property type="term" value="P:glutathione metabolic process"/>
    <property type="evidence" value="ECO:0007669"/>
    <property type="project" value="InterPro"/>
</dbReference>
<dbReference type="InterPro" id="IPR036866">
    <property type="entry name" value="RibonucZ/Hydroxyglut_hydro"/>
</dbReference>
<evidence type="ECO:0000259" key="2">
    <source>
        <dbReference type="SMART" id="SM00849"/>
    </source>
</evidence>
<dbReference type="InterPro" id="IPR001279">
    <property type="entry name" value="Metallo-B-lactamas"/>
</dbReference>
<dbReference type="AlphaFoldDB" id="A0A2H0UGU4"/>
<dbReference type="SMART" id="SM00849">
    <property type="entry name" value="Lactamase_B"/>
    <property type="match status" value="1"/>
</dbReference>
<comment type="caution">
    <text evidence="3">The sequence shown here is derived from an EMBL/GenBank/DDBJ whole genome shotgun (WGS) entry which is preliminary data.</text>
</comment>
<name>A0A2H0UGU4_9BACT</name>
<accession>A0A2H0UGU4</accession>